<accession>A0A8T2WIP7</accession>
<dbReference type="Proteomes" id="UP000807159">
    <property type="component" value="Chromosome 19"/>
</dbReference>
<proteinExistence type="predicted"/>
<gene>
    <name evidence="2" type="ORF">H0E87_031239</name>
</gene>
<evidence type="ECO:0000256" key="1">
    <source>
        <dbReference type="SAM" id="MobiDB-lite"/>
    </source>
</evidence>
<reference evidence="2" key="1">
    <citation type="journal article" date="2021" name="J. Hered.">
        <title>Genome Assembly of Salicaceae Populus deltoides (Eastern Cottonwood) I-69 Based on Nanopore Sequencing and Hi-C Technologies.</title>
        <authorList>
            <person name="Bai S."/>
            <person name="Wu H."/>
            <person name="Zhang J."/>
            <person name="Pan Z."/>
            <person name="Zhao W."/>
            <person name="Li Z."/>
            <person name="Tong C."/>
        </authorList>
    </citation>
    <scope>NUCLEOTIDE SEQUENCE</scope>
    <source>
        <tissue evidence="2">Leaf</tissue>
    </source>
</reference>
<protein>
    <submittedName>
        <fullName evidence="2">Uncharacterized protein</fullName>
    </submittedName>
</protein>
<name>A0A8T2WIP7_POPDE</name>
<comment type="caution">
    <text evidence="2">The sequence shown here is derived from an EMBL/GenBank/DDBJ whole genome shotgun (WGS) entry which is preliminary data.</text>
</comment>
<evidence type="ECO:0000313" key="2">
    <source>
        <dbReference type="EMBL" id="KAH8481199.1"/>
    </source>
</evidence>
<organism evidence="2 3">
    <name type="scientific">Populus deltoides</name>
    <name type="common">Eastern poplar</name>
    <name type="synonym">Eastern cottonwood</name>
    <dbReference type="NCBI Taxonomy" id="3696"/>
    <lineage>
        <taxon>Eukaryota</taxon>
        <taxon>Viridiplantae</taxon>
        <taxon>Streptophyta</taxon>
        <taxon>Embryophyta</taxon>
        <taxon>Tracheophyta</taxon>
        <taxon>Spermatophyta</taxon>
        <taxon>Magnoliopsida</taxon>
        <taxon>eudicotyledons</taxon>
        <taxon>Gunneridae</taxon>
        <taxon>Pentapetalae</taxon>
        <taxon>rosids</taxon>
        <taxon>fabids</taxon>
        <taxon>Malpighiales</taxon>
        <taxon>Salicaceae</taxon>
        <taxon>Saliceae</taxon>
        <taxon>Populus</taxon>
    </lineage>
</organism>
<feature type="non-terminal residue" evidence="2">
    <location>
        <position position="1"/>
    </location>
</feature>
<feature type="region of interest" description="Disordered" evidence="1">
    <location>
        <begin position="65"/>
        <end position="85"/>
    </location>
</feature>
<dbReference type="AlphaFoldDB" id="A0A8T2WIP7"/>
<keyword evidence="3" id="KW-1185">Reference proteome</keyword>
<feature type="non-terminal residue" evidence="2">
    <location>
        <position position="85"/>
    </location>
</feature>
<dbReference type="EMBL" id="JACEGQ020000019">
    <property type="protein sequence ID" value="KAH8481199.1"/>
    <property type="molecule type" value="Genomic_DNA"/>
</dbReference>
<evidence type="ECO:0000313" key="3">
    <source>
        <dbReference type="Proteomes" id="UP000807159"/>
    </source>
</evidence>
<sequence>LGVWGSYGVGLAAVHVTAEATLEMGMAVRSAGSMWSAVFGPLWEATSWREVGGWLGCVEVEKPLLEGGDEGNDQGKRGKSVLGLW</sequence>